<evidence type="ECO:0000313" key="1">
    <source>
        <dbReference type="EMBL" id="CAH1985960.1"/>
    </source>
</evidence>
<reference evidence="1" key="1">
    <citation type="submission" date="2022-03" db="EMBL/GenBank/DDBJ databases">
        <authorList>
            <person name="Sayadi A."/>
        </authorList>
    </citation>
    <scope>NUCLEOTIDE SEQUENCE</scope>
</reference>
<protein>
    <submittedName>
        <fullName evidence="1">Uncharacterized protein</fullName>
    </submittedName>
</protein>
<dbReference type="EMBL" id="CAKOFQ010006988">
    <property type="protein sequence ID" value="CAH1985960.1"/>
    <property type="molecule type" value="Genomic_DNA"/>
</dbReference>
<dbReference type="AlphaFoldDB" id="A0A9P0KZ32"/>
<proteinExistence type="predicted"/>
<dbReference type="Proteomes" id="UP001152888">
    <property type="component" value="Unassembled WGS sequence"/>
</dbReference>
<name>A0A9P0KZ32_ACAOB</name>
<evidence type="ECO:0000313" key="2">
    <source>
        <dbReference type="Proteomes" id="UP001152888"/>
    </source>
</evidence>
<sequence length="68" mass="7482">MYPLHRRPVVVVSAEVHADADSEDAGENQPLSSKVAAANGLVPHHRRHRVVGENGDCRVSMLVHRHTL</sequence>
<accession>A0A9P0KZ32</accession>
<dbReference type="OrthoDB" id="292213at2759"/>
<comment type="caution">
    <text evidence="1">The sequence shown here is derived from an EMBL/GenBank/DDBJ whole genome shotgun (WGS) entry which is preliminary data.</text>
</comment>
<gene>
    <name evidence="1" type="ORF">ACAOBT_LOCUS16962</name>
</gene>
<organism evidence="1 2">
    <name type="scientific">Acanthoscelides obtectus</name>
    <name type="common">Bean weevil</name>
    <name type="synonym">Bruchus obtectus</name>
    <dbReference type="NCBI Taxonomy" id="200917"/>
    <lineage>
        <taxon>Eukaryota</taxon>
        <taxon>Metazoa</taxon>
        <taxon>Ecdysozoa</taxon>
        <taxon>Arthropoda</taxon>
        <taxon>Hexapoda</taxon>
        <taxon>Insecta</taxon>
        <taxon>Pterygota</taxon>
        <taxon>Neoptera</taxon>
        <taxon>Endopterygota</taxon>
        <taxon>Coleoptera</taxon>
        <taxon>Polyphaga</taxon>
        <taxon>Cucujiformia</taxon>
        <taxon>Chrysomeloidea</taxon>
        <taxon>Chrysomelidae</taxon>
        <taxon>Bruchinae</taxon>
        <taxon>Bruchini</taxon>
        <taxon>Acanthoscelides</taxon>
    </lineage>
</organism>
<keyword evidence="2" id="KW-1185">Reference proteome</keyword>